<dbReference type="SUPFAM" id="SSF89550">
    <property type="entry name" value="PHP domain-like"/>
    <property type="match status" value="1"/>
</dbReference>
<gene>
    <name evidence="2" type="ORF">H9716_01365</name>
</gene>
<dbReference type="InterPro" id="IPR052018">
    <property type="entry name" value="PHP_domain"/>
</dbReference>
<dbReference type="SMART" id="SM00481">
    <property type="entry name" value="POLIIIAc"/>
    <property type="match status" value="1"/>
</dbReference>
<accession>A0A9D2L5V5</accession>
<dbReference type="GO" id="GO:0004534">
    <property type="term" value="F:5'-3' RNA exonuclease activity"/>
    <property type="evidence" value="ECO:0007669"/>
    <property type="project" value="TreeGrafter"/>
</dbReference>
<evidence type="ECO:0000259" key="1">
    <source>
        <dbReference type="SMART" id="SM00481"/>
    </source>
</evidence>
<dbReference type="PANTHER" id="PTHR42924:SF3">
    <property type="entry name" value="POLYMERASE_HISTIDINOL PHOSPHATASE N-TERMINAL DOMAIN-CONTAINING PROTEIN"/>
    <property type="match status" value="1"/>
</dbReference>
<dbReference type="Gene3D" id="3.20.20.140">
    <property type="entry name" value="Metal-dependent hydrolases"/>
    <property type="match status" value="1"/>
</dbReference>
<comment type="caution">
    <text evidence="2">The sequence shown here is derived from an EMBL/GenBank/DDBJ whole genome shotgun (WGS) entry which is preliminary data.</text>
</comment>
<sequence length="282" mass="30799">MAMIDLHVHSTASDGTCSPSQVVELAKKAGLKAIALTDHDTVSGVAEALKAGQENGVRVIPGIELSSIYEGTEIHILGLFVRPDDPDFLAALKHFSAIRQERNKEMLRRFEDAGIHLPMEILTGSNPHTVITRAHVARALVSLGYSPSMDQAFQKYLQYGGKYCPPKKAPDPRTVVQTLKANGAFVSLAHPMQYKLGDARLSQLVSSMKSWGMEGIEVYHSSHNSLDVRKLLDLARSFNLLPTGGSDFHGSNKPKIAIGVGRGNLRIDESLLENIDILRRKA</sequence>
<reference evidence="2" key="2">
    <citation type="submission" date="2021-04" db="EMBL/GenBank/DDBJ databases">
        <authorList>
            <person name="Gilroy R."/>
        </authorList>
    </citation>
    <scope>NUCLEOTIDE SEQUENCE</scope>
    <source>
        <strain evidence="2">CHK188-4685</strain>
    </source>
</reference>
<organism evidence="2 3">
    <name type="scientific">Candidatus Enterocloster faecavium</name>
    <dbReference type="NCBI Taxonomy" id="2838560"/>
    <lineage>
        <taxon>Bacteria</taxon>
        <taxon>Bacillati</taxon>
        <taxon>Bacillota</taxon>
        <taxon>Clostridia</taxon>
        <taxon>Lachnospirales</taxon>
        <taxon>Lachnospiraceae</taxon>
        <taxon>Enterocloster</taxon>
    </lineage>
</organism>
<reference evidence="2" key="1">
    <citation type="journal article" date="2021" name="PeerJ">
        <title>Extensive microbial diversity within the chicken gut microbiome revealed by metagenomics and culture.</title>
        <authorList>
            <person name="Gilroy R."/>
            <person name="Ravi A."/>
            <person name="Getino M."/>
            <person name="Pursley I."/>
            <person name="Horton D.L."/>
            <person name="Alikhan N.F."/>
            <person name="Baker D."/>
            <person name="Gharbi K."/>
            <person name="Hall N."/>
            <person name="Watson M."/>
            <person name="Adriaenssens E.M."/>
            <person name="Foster-Nyarko E."/>
            <person name="Jarju S."/>
            <person name="Secka A."/>
            <person name="Antonio M."/>
            <person name="Oren A."/>
            <person name="Chaudhuri R.R."/>
            <person name="La Ragione R."/>
            <person name="Hildebrand F."/>
            <person name="Pallen M.J."/>
        </authorList>
    </citation>
    <scope>NUCLEOTIDE SEQUENCE</scope>
    <source>
        <strain evidence="2">CHK188-4685</strain>
    </source>
</reference>
<dbReference type="EMBL" id="DWYS01000015">
    <property type="protein sequence ID" value="HJB06496.1"/>
    <property type="molecule type" value="Genomic_DNA"/>
</dbReference>
<dbReference type="PANTHER" id="PTHR42924">
    <property type="entry name" value="EXONUCLEASE"/>
    <property type="match status" value="1"/>
</dbReference>
<dbReference type="Pfam" id="PF02811">
    <property type="entry name" value="PHP"/>
    <property type="match status" value="1"/>
</dbReference>
<dbReference type="InterPro" id="IPR003141">
    <property type="entry name" value="Pol/His_phosphatase_N"/>
</dbReference>
<dbReference type="Gene3D" id="1.10.150.650">
    <property type="match status" value="1"/>
</dbReference>
<protein>
    <submittedName>
        <fullName evidence="2">PHP domain-containing protein</fullName>
    </submittedName>
</protein>
<dbReference type="Proteomes" id="UP000886804">
    <property type="component" value="Unassembled WGS sequence"/>
</dbReference>
<dbReference type="AlphaFoldDB" id="A0A9D2L5V5"/>
<evidence type="ECO:0000313" key="2">
    <source>
        <dbReference type="EMBL" id="HJB06496.1"/>
    </source>
</evidence>
<dbReference type="InterPro" id="IPR004013">
    <property type="entry name" value="PHP_dom"/>
</dbReference>
<feature type="domain" description="Polymerase/histidinol phosphatase N-terminal" evidence="1">
    <location>
        <begin position="4"/>
        <end position="69"/>
    </location>
</feature>
<name>A0A9D2L5V5_9FIRM</name>
<proteinExistence type="predicted"/>
<dbReference type="CDD" id="cd07438">
    <property type="entry name" value="PHP_HisPPase_AMP"/>
    <property type="match status" value="1"/>
</dbReference>
<evidence type="ECO:0000313" key="3">
    <source>
        <dbReference type="Proteomes" id="UP000886804"/>
    </source>
</evidence>
<dbReference type="InterPro" id="IPR016195">
    <property type="entry name" value="Pol/histidinol_Pase-like"/>
</dbReference>
<dbReference type="GO" id="GO:0035312">
    <property type="term" value="F:5'-3' DNA exonuclease activity"/>
    <property type="evidence" value="ECO:0007669"/>
    <property type="project" value="TreeGrafter"/>
</dbReference>